<name>A0A2J7ZN83_9CHLO</name>
<dbReference type="AlphaFoldDB" id="A0A2J7ZN83"/>
<dbReference type="GO" id="GO:0035658">
    <property type="term" value="C:Mon1-Ccz1 complex"/>
    <property type="evidence" value="ECO:0007669"/>
    <property type="project" value="InterPro"/>
</dbReference>
<protein>
    <submittedName>
        <fullName evidence="2">Uncharacterized protein</fullName>
    </submittedName>
</protein>
<evidence type="ECO:0000313" key="3">
    <source>
        <dbReference type="Proteomes" id="UP000236333"/>
    </source>
</evidence>
<sequence length="268" mass="26120">MGRARGTKVKAGGSAAAAAAAPTAPPRRWEYLAPNVVLDRSSQTVYRLALNLPAVAESCSDPALLAGFLQRRRGPPPPPPALGASAGAADAAAGSAAGAAAAAAAAAQPKALLLAVVRNALQERTPLPAVRAIFDDLCAGYAQAIDRELAAAAAAAPLAAQPQPAASPAGVGGSGSAASSMAATAAGGGSAASAPPPPFPPPPPGSVPMPQYVSGEELAAALFRWLHDEEVVDAPYLAAALVEYMAAAAAAGVPLPPYLQGPKAGIGV</sequence>
<dbReference type="PANTHER" id="PTHR12897">
    <property type="entry name" value="COLON CANCER-ASSOCIATED PROTEIN MIC1"/>
    <property type="match status" value="1"/>
</dbReference>
<dbReference type="Proteomes" id="UP000236333">
    <property type="component" value="Unassembled WGS sequence"/>
</dbReference>
<proteinExistence type="predicted"/>
<evidence type="ECO:0000313" key="2">
    <source>
        <dbReference type="EMBL" id="PNH01716.1"/>
    </source>
</evidence>
<feature type="region of interest" description="Disordered" evidence="1">
    <location>
        <begin position="186"/>
        <end position="211"/>
    </location>
</feature>
<keyword evidence="3" id="KW-1185">Reference proteome</keyword>
<dbReference type="GO" id="GO:0031902">
    <property type="term" value="C:late endosome membrane"/>
    <property type="evidence" value="ECO:0007669"/>
    <property type="project" value="TreeGrafter"/>
</dbReference>
<evidence type="ECO:0000256" key="1">
    <source>
        <dbReference type="SAM" id="MobiDB-lite"/>
    </source>
</evidence>
<dbReference type="OrthoDB" id="26384at2759"/>
<dbReference type="GO" id="GO:0010506">
    <property type="term" value="P:regulation of autophagy"/>
    <property type="evidence" value="ECO:0007669"/>
    <property type="project" value="InterPro"/>
</dbReference>
<dbReference type="EMBL" id="PGGS01000809">
    <property type="protein sequence ID" value="PNH01716.1"/>
    <property type="molecule type" value="Genomic_DNA"/>
</dbReference>
<dbReference type="PANTHER" id="PTHR12897:SF4">
    <property type="entry name" value="REGULATOR OF MON1-CCZ1 COMPLEX"/>
    <property type="match status" value="1"/>
</dbReference>
<dbReference type="GO" id="GO:0005765">
    <property type="term" value="C:lysosomal membrane"/>
    <property type="evidence" value="ECO:0007669"/>
    <property type="project" value="TreeGrafter"/>
</dbReference>
<organism evidence="2 3">
    <name type="scientific">Tetrabaena socialis</name>
    <dbReference type="NCBI Taxonomy" id="47790"/>
    <lineage>
        <taxon>Eukaryota</taxon>
        <taxon>Viridiplantae</taxon>
        <taxon>Chlorophyta</taxon>
        <taxon>core chlorophytes</taxon>
        <taxon>Chlorophyceae</taxon>
        <taxon>CS clade</taxon>
        <taxon>Chlamydomonadales</taxon>
        <taxon>Tetrabaenaceae</taxon>
        <taxon>Tetrabaena</taxon>
    </lineage>
</organism>
<feature type="compositionally biased region" description="Pro residues" evidence="1">
    <location>
        <begin position="194"/>
        <end position="207"/>
    </location>
</feature>
<gene>
    <name evidence="2" type="ORF">TSOC_012374</name>
</gene>
<accession>A0A2J7ZN83</accession>
<reference evidence="2 3" key="1">
    <citation type="journal article" date="2017" name="Mol. Biol. Evol.">
        <title>The 4-celled Tetrabaena socialis nuclear genome reveals the essential components for genetic control of cell number at the origin of multicellularity in the volvocine lineage.</title>
        <authorList>
            <person name="Featherston J."/>
            <person name="Arakaki Y."/>
            <person name="Hanschen E.R."/>
            <person name="Ferris P.J."/>
            <person name="Michod R.E."/>
            <person name="Olson B.J.S.C."/>
            <person name="Nozaki H."/>
            <person name="Durand P.M."/>
        </authorList>
    </citation>
    <scope>NUCLEOTIDE SEQUENCE [LARGE SCALE GENOMIC DNA]</scope>
    <source>
        <strain evidence="2 3">NIES-571</strain>
    </source>
</reference>
<comment type="caution">
    <text evidence="2">The sequence shown here is derived from an EMBL/GenBank/DDBJ whole genome shotgun (WGS) entry which is preliminary data.</text>
</comment>
<dbReference type="InterPro" id="IPR040371">
    <property type="entry name" value="RMC1"/>
</dbReference>